<evidence type="ECO:0000313" key="2">
    <source>
        <dbReference type="Proteomes" id="UP000290289"/>
    </source>
</evidence>
<proteinExistence type="predicted"/>
<dbReference type="Proteomes" id="UP000290289">
    <property type="component" value="Chromosome 11"/>
</dbReference>
<protein>
    <submittedName>
        <fullName evidence="1">Uncharacterized protein</fullName>
    </submittedName>
</protein>
<comment type="caution">
    <text evidence="1">The sequence shown here is derived from an EMBL/GenBank/DDBJ whole genome shotgun (WGS) entry which is preliminary data.</text>
</comment>
<dbReference type="AlphaFoldDB" id="A0A498ISW8"/>
<organism evidence="1 2">
    <name type="scientific">Malus domestica</name>
    <name type="common">Apple</name>
    <name type="synonym">Pyrus malus</name>
    <dbReference type="NCBI Taxonomy" id="3750"/>
    <lineage>
        <taxon>Eukaryota</taxon>
        <taxon>Viridiplantae</taxon>
        <taxon>Streptophyta</taxon>
        <taxon>Embryophyta</taxon>
        <taxon>Tracheophyta</taxon>
        <taxon>Spermatophyta</taxon>
        <taxon>Magnoliopsida</taxon>
        <taxon>eudicotyledons</taxon>
        <taxon>Gunneridae</taxon>
        <taxon>Pentapetalae</taxon>
        <taxon>rosids</taxon>
        <taxon>fabids</taxon>
        <taxon>Rosales</taxon>
        <taxon>Rosaceae</taxon>
        <taxon>Amygdaloideae</taxon>
        <taxon>Maleae</taxon>
        <taxon>Malus</taxon>
    </lineage>
</organism>
<name>A0A498ISW8_MALDO</name>
<evidence type="ECO:0000313" key="1">
    <source>
        <dbReference type="EMBL" id="RXH85207.1"/>
    </source>
</evidence>
<reference evidence="1 2" key="1">
    <citation type="submission" date="2018-10" db="EMBL/GenBank/DDBJ databases">
        <title>A high-quality apple genome assembly.</title>
        <authorList>
            <person name="Hu J."/>
        </authorList>
    </citation>
    <scope>NUCLEOTIDE SEQUENCE [LARGE SCALE GENOMIC DNA]</scope>
    <source>
        <strain evidence="2">cv. HFTH1</strain>
        <tissue evidence="1">Young leaf</tissue>
    </source>
</reference>
<gene>
    <name evidence="1" type="ORF">DVH24_041975</name>
</gene>
<sequence length="178" mass="20288">MESGNGISQCMLAMTDFKLIGQWNNSIEAWFMYQHNIIFVPERCIHSQERVLYREFSRKALKARMLRDVAKRNSVLWKMGGMKPDCDISLKDGLQYACSASGDLKSFKIVDYKKVGQKDVVTIKHMLLAFPLLCDVMSTILKDSRFSTGRTLLSRCHSSSSGMPNFIAYRKPSSKEIS</sequence>
<keyword evidence="2" id="KW-1185">Reference proteome</keyword>
<accession>A0A498ISW8</accession>
<dbReference type="EMBL" id="RDQH01000337">
    <property type="protein sequence ID" value="RXH85207.1"/>
    <property type="molecule type" value="Genomic_DNA"/>
</dbReference>